<dbReference type="PANTHER" id="PTHR36503">
    <property type="entry name" value="BLR2520 PROTEIN"/>
    <property type="match status" value="1"/>
</dbReference>
<dbReference type="Proteomes" id="UP000460435">
    <property type="component" value="Unassembled WGS sequence"/>
</dbReference>
<evidence type="ECO:0008006" key="5">
    <source>
        <dbReference type="Google" id="ProtNLM"/>
    </source>
</evidence>
<comment type="caution">
    <text evidence="3">The sequence shown here is derived from an EMBL/GenBank/DDBJ whole genome shotgun (WGS) entry which is preliminary data.</text>
</comment>
<dbReference type="EMBL" id="WLZY01000004">
    <property type="protein sequence ID" value="NDL58031.1"/>
    <property type="molecule type" value="Genomic_DNA"/>
</dbReference>
<dbReference type="GO" id="GO:0006355">
    <property type="term" value="P:regulation of DNA-templated transcription"/>
    <property type="evidence" value="ECO:0007669"/>
    <property type="project" value="InterPro"/>
</dbReference>
<dbReference type="SUPFAM" id="SSF54593">
    <property type="entry name" value="Glyoxalase/Bleomycin resistance protein/Dihydroxybiphenyl dioxygenase"/>
    <property type="match status" value="1"/>
</dbReference>
<organism evidence="3 4">
    <name type="scientific">Phytoactinopolyspora mesophila</name>
    <dbReference type="NCBI Taxonomy" id="2650750"/>
    <lineage>
        <taxon>Bacteria</taxon>
        <taxon>Bacillati</taxon>
        <taxon>Actinomycetota</taxon>
        <taxon>Actinomycetes</taxon>
        <taxon>Jiangellales</taxon>
        <taxon>Jiangellaceae</taxon>
        <taxon>Phytoactinopolyspora</taxon>
    </lineage>
</organism>
<dbReference type="Pfam" id="PF00903">
    <property type="entry name" value="Glyoxalase"/>
    <property type="match status" value="1"/>
</dbReference>
<dbReference type="InterPro" id="IPR037523">
    <property type="entry name" value="VOC_core"/>
</dbReference>
<dbReference type="PANTHER" id="PTHR36503:SF3">
    <property type="entry name" value="BLR0126 PROTEIN"/>
    <property type="match status" value="1"/>
</dbReference>
<reference evidence="3 4" key="1">
    <citation type="submission" date="2019-11" db="EMBL/GenBank/DDBJ databases">
        <authorList>
            <person name="Li X.-J."/>
            <person name="Feng X.-M."/>
        </authorList>
    </citation>
    <scope>NUCLEOTIDE SEQUENCE [LARGE SCALE GENOMIC DNA]</scope>
    <source>
        <strain evidence="3 4">XMNu-373</strain>
    </source>
</reference>
<evidence type="ECO:0000313" key="4">
    <source>
        <dbReference type="Proteomes" id="UP000460435"/>
    </source>
</evidence>
<proteinExistence type="predicted"/>
<dbReference type="SUPFAM" id="SSF46955">
    <property type="entry name" value="Putative DNA-binding domain"/>
    <property type="match status" value="1"/>
</dbReference>
<evidence type="ECO:0000259" key="1">
    <source>
        <dbReference type="PROSITE" id="PS50937"/>
    </source>
</evidence>
<dbReference type="PROSITE" id="PS51819">
    <property type="entry name" value="VOC"/>
    <property type="match status" value="1"/>
</dbReference>
<dbReference type="GO" id="GO:0003677">
    <property type="term" value="F:DNA binding"/>
    <property type="evidence" value="ECO:0007669"/>
    <property type="project" value="InterPro"/>
</dbReference>
<dbReference type="InterPro" id="IPR004360">
    <property type="entry name" value="Glyas_Fos-R_dOase_dom"/>
</dbReference>
<evidence type="ECO:0000259" key="2">
    <source>
        <dbReference type="PROSITE" id="PS51819"/>
    </source>
</evidence>
<sequence length="215" mass="24210">MIALLRSMDMPLREIRRMISGAGEAERRRIFQDHRARLEGRVEEVRGLLDAVDAMTEENPMSAETCVSSWLHVMPRLPVADMERSLAYYQEALGFRLDWRMPSGQVAMMANGQIEMLMLMQWAGGGAPPTQSAYVYVEDPDALCAEYQQAGADIVESVATRSYGMRDFIVRDPDGHTFTLGRGTDKLRDVADQYGVPADAISVDPNWLEQRKPRP</sequence>
<dbReference type="InterPro" id="IPR009061">
    <property type="entry name" value="DNA-bd_dom_put_sf"/>
</dbReference>
<keyword evidence="4" id="KW-1185">Reference proteome</keyword>
<protein>
    <recommendedName>
        <fullName evidence="5">VOC domain-containing protein</fullName>
    </recommendedName>
</protein>
<dbReference type="Gene3D" id="1.10.1660.10">
    <property type="match status" value="1"/>
</dbReference>
<dbReference type="InterPro" id="IPR000551">
    <property type="entry name" value="MerR-type_HTH_dom"/>
</dbReference>
<accession>A0A7K3M3X9</accession>
<name>A0A7K3M3X9_9ACTN</name>
<dbReference type="InterPro" id="IPR029068">
    <property type="entry name" value="Glyas_Bleomycin-R_OHBP_Dase"/>
</dbReference>
<feature type="domain" description="VOC" evidence="2">
    <location>
        <begin position="69"/>
        <end position="183"/>
    </location>
</feature>
<gene>
    <name evidence="3" type="ORF">F7O44_13210</name>
</gene>
<dbReference type="RefSeq" id="WP_162450727.1">
    <property type="nucleotide sequence ID" value="NZ_WLZY01000004.1"/>
</dbReference>
<feature type="domain" description="HTH merR-type" evidence="1">
    <location>
        <begin position="1"/>
        <end position="21"/>
    </location>
</feature>
<evidence type="ECO:0000313" key="3">
    <source>
        <dbReference type="EMBL" id="NDL58031.1"/>
    </source>
</evidence>
<dbReference type="Gene3D" id="3.10.180.10">
    <property type="entry name" value="2,3-Dihydroxybiphenyl 1,2-Dioxygenase, domain 1"/>
    <property type="match status" value="1"/>
</dbReference>
<dbReference type="AlphaFoldDB" id="A0A7K3M3X9"/>
<dbReference type="PROSITE" id="PS50937">
    <property type="entry name" value="HTH_MERR_2"/>
    <property type="match status" value="1"/>
</dbReference>